<dbReference type="SUPFAM" id="SSF56672">
    <property type="entry name" value="DNA/RNA polymerases"/>
    <property type="match status" value="1"/>
</dbReference>
<keyword evidence="1" id="KW-0808">Transferase</keyword>
<name>A0A1Z4KI30_ANAVA</name>
<dbReference type="GO" id="GO:0003964">
    <property type="term" value="F:RNA-directed DNA polymerase activity"/>
    <property type="evidence" value="ECO:0007669"/>
    <property type="project" value="UniProtKB-KW"/>
</dbReference>
<evidence type="ECO:0000256" key="2">
    <source>
        <dbReference type="ARBA" id="ARBA00022695"/>
    </source>
</evidence>
<proteinExistence type="inferred from homology"/>
<keyword evidence="5" id="KW-0695">RNA-directed DNA polymerase</keyword>
<keyword evidence="2" id="KW-0548">Nucleotidyltransferase</keyword>
<evidence type="ECO:0000256" key="5">
    <source>
        <dbReference type="ARBA" id="ARBA00022918"/>
    </source>
</evidence>
<dbReference type="InterPro" id="IPR000477">
    <property type="entry name" value="RT_dom"/>
</dbReference>
<evidence type="ECO:0000256" key="7">
    <source>
        <dbReference type="ARBA" id="ARBA00034120"/>
    </source>
</evidence>
<dbReference type="GO" id="GO:0046872">
    <property type="term" value="F:metal ion binding"/>
    <property type="evidence" value="ECO:0007669"/>
    <property type="project" value="UniProtKB-KW"/>
</dbReference>
<dbReference type="AlphaFoldDB" id="A0A1Z4KI30"/>
<keyword evidence="4" id="KW-0460">Magnesium</keyword>
<dbReference type="CDD" id="cd03487">
    <property type="entry name" value="RT_Bac_retron_II"/>
    <property type="match status" value="1"/>
</dbReference>
<keyword evidence="3" id="KW-0479">Metal-binding</keyword>
<sequence>MPVLRIKKIGYKLDQSPFYCLQSKAKLATLLGVSRSRLIQLARSESLYIEKEIIHPRRKKSRLVEKPKYELKLIQKRIEGLLKRIEIPKYIHAPTKGRSYVSNAKAHLNSYVISSLDIVKYFPSTKSKRVYWFFHTRMKCSPDVAAILTKLSTYKEHLPTGSPLSPILSYFAHIDMWEEINNIVEDAGCILTVYMDDVTISGDYVSRNLIWQIKKKFHRYGLSSNTKKEKYYIGKNSRKITGVILDFEKGVLKIPNRQHKKMYSIRKQISKETHPDTYAHLMSKLKGLKSQVQQIHKANNTQTNEN</sequence>
<evidence type="ECO:0000256" key="6">
    <source>
        <dbReference type="ARBA" id="ARBA00023118"/>
    </source>
</evidence>
<dbReference type="PRINTS" id="PR00866">
    <property type="entry name" value="RNADNAPOLMS"/>
</dbReference>
<dbReference type="PROSITE" id="PS50878">
    <property type="entry name" value="RT_POL"/>
    <property type="match status" value="1"/>
</dbReference>
<accession>A0A1Z4KI30</accession>
<comment type="similarity">
    <text evidence="7">Belongs to the bacterial reverse transcriptase family.</text>
</comment>
<reference evidence="9 10" key="1">
    <citation type="submission" date="2017-06" db="EMBL/GenBank/DDBJ databases">
        <title>Genome sequencing of cyanobaciteial culture collection at National Institute for Environmental Studies (NIES).</title>
        <authorList>
            <person name="Hirose Y."/>
            <person name="Shimura Y."/>
            <person name="Fujisawa T."/>
            <person name="Nakamura Y."/>
            <person name="Kawachi M."/>
        </authorList>
    </citation>
    <scope>NUCLEOTIDE SEQUENCE [LARGE SCALE GENOMIC DNA]</scope>
    <source>
        <strain evidence="9 10">NIES-23</strain>
    </source>
</reference>
<dbReference type="InterPro" id="IPR000123">
    <property type="entry name" value="Reverse_transcriptase_msDNA"/>
</dbReference>
<evidence type="ECO:0000313" key="10">
    <source>
        <dbReference type="Proteomes" id="UP000217507"/>
    </source>
</evidence>
<dbReference type="Pfam" id="PF00078">
    <property type="entry name" value="RVT_1"/>
    <property type="match status" value="1"/>
</dbReference>
<evidence type="ECO:0000256" key="1">
    <source>
        <dbReference type="ARBA" id="ARBA00022679"/>
    </source>
</evidence>
<dbReference type="Proteomes" id="UP000217507">
    <property type="component" value="Chromosome"/>
</dbReference>
<dbReference type="GO" id="GO:0051607">
    <property type="term" value="P:defense response to virus"/>
    <property type="evidence" value="ECO:0007669"/>
    <property type="project" value="UniProtKB-KW"/>
</dbReference>
<organism evidence="9 10">
    <name type="scientific">Trichormus variabilis NIES-23</name>
    <dbReference type="NCBI Taxonomy" id="1973479"/>
    <lineage>
        <taxon>Bacteria</taxon>
        <taxon>Bacillati</taxon>
        <taxon>Cyanobacteriota</taxon>
        <taxon>Cyanophyceae</taxon>
        <taxon>Nostocales</taxon>
        <taxon>Nostocaceae</taxon>
        <taxon>Trichormus</taxon>
    </lineage>
</organism>
<dbReference type="InterPro" id="IPR043502">
    <property type="entry name" value="DNA/RNA_pol_sf"/>
</dbReference>
<evidence type="ECO:0000256" key="4">
    <source>
        <dbReference type="ARBA" id="ARBA00022842"/>
    </source>
</evidence>
<keyword evidence="6" id="KW-0051">Antiviral defense</keyword>
<dbReference type="GO" id="GO:0003723">
    <property type="term" value="F:RNA binding"/>
    <property type="evidence" value="ECO:0007669"/>
    <property type="project" value="InterPro"/>
</dbReference>
<evidence type="ECO:0000256" key="3">
    <source>
        <dbReference type="ARBA" id="ARBA00022723"/>
    </source>
</evidence>
<evidence type="ECO:0000259" key="8">
    <source>
        <dbReference type="PROSITE" id="PS50878"/>
    </source>
</evidence>
<protein>
    <recommendedName>
        <fullName evidence="8">Reverse transcriptase domain-containing protein</fullName>
    </recommendedName>
</protein>
<dbReference type="EMBL" id="AP018216">
    <property type="protein sequence ID" value="BAY68584.1"/>
    <property type="molecule type" value="Genomic_DNA"/>
</dbReference>
<feature type="domain" description="Reverse transcriptase" evidence="8">
    <location>
        <begin position="45"/>
        <end position="245"/>
    </location>
</feature>
<evidence type="ECO:0000313" key="9">
    <source>
        <dbReference type="EMBL" id="BAY68584.1"/>
    </source>
</evidence>
<gene>
    <name evidence="9" type="ORF">NIES23_13720</name>
</gene>